<keyword evidence="2" id="KW-1185">Reference proteome</keyword>
<dbReference type="EMBL" id="JAGGNH010000004">
    <property type="protein sequence ID" value="KAJ0975078.1"/>
    <property type="molecule type" value="Genomic_DNA"/>
</dbReference>
<accession>A0A9D5HG76</accession>
<evidence type="ECO:0000313" key="2">
    <source>
        <dbReference type="Proteomes" id="UP001085076"/>
    </source>
</evidence>
<gene>
    <name evidence="1" type="ORF">J5N97_017043</name>
</gene>
<dbReference type="InterPro" id="IPR045036">
    <property type="entry name" value="Spartin-like"/>
</dbReference>
<comment type="caution">
    <text evidence="1">The sequence shown here is derived from an EMBL/GenBank/DDBJ whole genome shotgun (WGS) entry which is preliminary data.</text>
</comment>
<dbReference type="Proteomes" id="UP001085076">
    <property type="component" value="Miscellaneous, Linkage group lg04"/>
</dbReference>
<sequence length="277" mass="30978">MASQEVTSKFRPPSAVNYPKGTDMELLVISGDPTNLYVLSSHRFSSESQAFRSGDLAVHLMKLTADPICMATCMVGAHQWMLTKDSLVHRLDIRTFLIAQPGFLYGVSLPCSSTDKETNKFQDILMRFTDYVDLVGKQSHGFSVTKRGIRTSGLERMVERAVRTSAVVKLVSRALLAGTLDPNRHLQLVFHKEERSNISSSCCYHLSMSTMKDLLSAMEAGNELMIHHPAVEGCWRLNQHGLMMLLKIMSLYTRVAVARNGDNFPAKKPKLDDIVEE</sequence>
<dbReference type="OrthoDB" id="1902436at2759"/>
<dbReference type="GO" id="GO:0005886">
    <property type="term" value="C:plasma membrane"/>
    <property type="evidence" value="ECO:0007669"/>
    <property type="project" value="TreeGrafter"/>
</dbReference>
<organism evidence="1 2">
    <name type="scientific">Dioscorea zingiberensis</name>
    <dbReference type="NCBI Taxonomy" id="325984"/>
    <lineage>
        <taxon>Eukaryota</taxon>
        <taxon>Viridiplantae</taxon>
        <taxon>Streptophyta</taxon>
        <taxon>Embryophyta</taxon>
        <taxon>Tracheophyta</taxon>
        <taxon>Spermatophyta</taxon>
        <taxon>Magnoliopsida</taxon>
        <taxon>Liliopsida</taxon>
        <taxon>Dioscoreales</taxon>
        <taxon>Dioscoreaceae</taxon>
        <taxon>Dioscorea</taxon>
    </lineage>
</organism>
<evidence type="ECO:0000313" key="1">
    <source>
        <dbReference type="EMBL" id="KAJ0975078.1"/>
    </source>
</evidence>
<name>A0A9D5HG76_9LILI</name>
<dbReference type="PANTHER" id="PTHR21068">
    <property type="entry name" value="SPARTIN"/>
    <property type="match status" value="1"/>
</dbReference>
<reference evidence="1" key="1">
    <citation type="submission" date="2021-03" db="EMBL/GenBank/DDBJ databases">
        <authorList>
            <person name="Li Z."/>
            <person name="Yang C."/>
        </authorList>
    </citation>
    <scope>NUCLEOTIDE SEQUENCE</scope>
    <source>
        <strain evidence="1">Dzin_1.0</strain>
        <tissue evidence="1">Leaf</tissue>
    </source>
</reference>
<reference evidence="1" key="2">
    <citation type="journal article" date="2022" name="Hortic Res">
        <title>The genome of Dioscorea zingiberensis sheds light on the biosynthesis, origin and evolution of the medicinally important diosgenin saponins.</title>
        <authorList>
            <person name="Li Y."/>
            <person name="Tan C."/>
            <person name="Li Z."/>
            <person name="Guo J."/>
            <person name="Li S."/>
            <person name="Chen X."/>
            <person name="Wang C."/>
            <person name="Dai X."/>
            <person name="Yang H."/>
            <person name="Song W."/>
            <person name="Hou L."/>
            <person name="Xu J."/>
            <person name="Tong Z."/>
            <person name="Xu A."/>
            <person name="Yuan X."/>
            <person name="Wang W."/>
            <person name="Yang Q."/>
            <person name="Chen L."/>
            <person name="Sun Z."/>
            <person name="Wang K."/>
            <person name="Pan B."/>
            <person name="Chen J."/>
            <person name="Bao Y."/>
            <person name="Liu F."/>
            <person name="Qi X."/>
            <person name="Gang D.R."/>
            <person name="Wen J."/>
            <person name="Li J."/>
        </authorList>
    </citation>
    <scope>NUCLEOTIDE SEQUENCE</scope>
    <source>
        <strain evidence="1">Dzin_1.0</strain>
    </source>
</reference>
<protein>
    <submittedName>
        <fullName evidence="1">Uncharacterized protein</fullName>
    </submittedName>
</protein>
<dbReference type="PANTHER" id="PTHR21068:SF49">
    <property type="entry name" value="SENESCENCE DOMAIN-CONTAINING PROTEIN"/>
    <property type="match status" value="1"/>
</dbReference>
<dbReference type="AlphaFoldDB" id="A0A9D5HG76"/>
<proteinExistence type="predicted"/>